<keyword evidence="4" id="KW-1185">Reference proteome</keyword>
<dbReference type="PANTHER" id="PTHR10655:SF67">
    <property type="entry name" value="PHOSPHOLIPASE_CARBOXYLESTERASE SUPERFAMILY (AFU_ORTHOLOGUE AFUA_5G09340)"/>
    <property type="match status" value="1"/>
</dbReference>
<dbReference type="GO" id="GO:0008474">
    <property type="term" value="F:palmitoyl-(protein) hydrolase activity"/>
    <property type="evidence" value="ECO:0007669"/>
    <property type="project" value="TreeGrafter"/>
</dbReference>
<name>A0A1V8TV82_9PEZI</name>
<evidence type="ECO:0000313" key="4">
    <source>
        <dbReference type="Proteomes" id="UP000192596"/>
    </source>
</evidence>
<dbReference type="OrthoDB" id="437457at2759"/>
<dbReference type="InParanoid" id="A0A1V8TV82"/>
<dbReference type="InterPro" id="IPR003140">
    <property type="entry name" value="PLipase/COase/thioEstase"/>
</dbReference>
<dbReference type="Proteomes" id="UP000192596">
    <property type="component" value="Unassembled WGS sequence"/>
</dbReference>
<dbReference type="STRING" id="1507870.A0A1V8TV82"/>
<protein>
    <recommendedName>
        <fullName evidence="2">Phospholipase/carboxylesterase/thioesterase domain-containing protein</fullName>
    </recommendedName>
</protein>
<dbReference type="InterPro" id="IPR029058">
    <property type="entry name" value="AB_hydrolase_fold"/>
</dbReference>
<dbReference type="GO" id="GO:0005737">
    <property type="term" value="C:cytoplasm"/>
    <property type="evidence" value="ECO:0007669"/>
    <property type="project" value="TreeGrafter"/>
</dbReference>
<gene>
    <name evidence="3" type="ORF">B0A48_00688</name>
</gene>
<dbReference type="SUPFAM" id="SSF53474">
    <property type="entry name" value="alpha/beta-Hydrolases"/>
    <property type="match status" value="1"/>
</dbReference>
<dbReference type="EMBL" id="NAJO01000001">
    <property type="protein sequence ID" value="OQO15305.1"/>
    <property type="molecule type" value="Genomic_DNA"/>
</dbReference>
<dbReference type="GO" id="GO:0052689">
    <property type="term" value="F:carboxylic ester hydrolase activity"/>
    <property type="evidence" value="ECO:0007669"/>
    <property type="project" value="TreeGrafter"/>
</dbReference>
<accession>A0A1V8TV82</accession>
<proteinExistence type="inferred from homology"/>
<organism evidence="3 4">
    <name type="scientific">Cryoendolithus antarcticus</name>
    <dbReference type="NCBI Taxonomy" id="1507870"/>
    <lineage>
        <taxon>Eukaryota</taxon>
        <taxon>Fungi</taxon>
        <taxon>Dikarya</taxon>
        <taxon>Ascomycota</taxon>
        <taxon>Pezizomycotina</taxon>
        <taxon>Dothideomycetes</taxon>
        <taxon>Dothideomycetidae</taxon>
        <taxon>Cladosporiales</taxon>
        <taxon>Cladosporiaceae</taxon>
        <taxon>Cryoendolithus</taxon>
    </lineage>
</organism>
<dbReference type="AlphaFoldDB" id="A0A1V8TV82"/>
<evidence type="ECO:0000256" key="1">
    <source>
        <dbReference type="ARBA" id="ARBA00006499"/>
    </source>
</evidence>
<sequence length="248" mass="26529">MPGRLPIPADFPSTVKLAILPPPNIDRPTNVLVLLHGLGDGHESFANLGKQMNLPETVCIAIRGPKALLDLEGAHWGDDIIFDSSNGGLDADAGLRESTELIKVLINDMLVEKCGYAHREVTLLGYGQGGMCALSTAIALHQLSNDTTPRELGGIISVGGPLPSEAPAALISKCKTPVIVCGGSSASAITSTAEEKLKRNFEHIEIKRYRRSGDRMPSNRDEMMPIMQFLARRLKSTKGVPEGSIEVA</sequence>
<feature type="domain" description="Phospholipase/carboxylesterase/thioesterase" evidence="2">
    <location>
        <begin position="26"/>
        <end position="231"/>
    </location>
</feature>
<reference evidence="4" key="1">
    <citation type="submission" date="2017-03" db="EMBL/GenBank/DDBJ databases">
        <title>Genomes of endolithic fungi from Antarctica.</title>
        <authorList>
            <person name="Coleine C."/>
            <person name="Masonjones S."/>
            <person name="Stajich J.E."/>
        </authorList>
    </citation>
    <scope>NUCLEOTIDE SEQUENCE [LARGE SCALE GENOMIC DNA]</scope>
    <source>
        <strain evidence="4">CCFEE 5527</strain>
    </source>
</reference>
<dbReference type="Gene3D" id="3.40.50.1820">
    <property type="entry name" value="alpha/beta hydrolase"/>
    <property type="match status" value="1"/>
</dbReference>
<comment type="similarity">
    <text evidence="1">Belongs to the AB hydrolase superfamily. AB hydrolase 2 family.</text>
</comment>
<evidence type="ECO:0000259" key="2">
    <source>
        <dbReference type="Pfam" id="PF02230"/>
    </source>
</evidence>
<dbReference type="PANTHER" id="PTHR10655">
    <property type="entry name" value="LYSOPHOSPHOLIPASE-RELATED"/>
    <property type="match status" value="1"/>
</dbReference>
<comment type="caution">
    <text evidence="3">The sequence shown here is derived from an EMBL/GenBank/DDBJ whole genome shotgun (WGS) entry which is preliminary data.</text>
</comment>
<dbReference type="Pfam" id="PF02230">
    <property type="entry name" value="Abhydrolase_2"/>
    <property type="match status" value="1"/>
</dbReference>
<evidence type="ECO:0000313" key="3">
    <source>
        <dbReference type="EMBL" id="OQO15305.1"/>
    </source>
</evidence>
<dbReference type="InterPro" id="IPR050565">
    <property type="entry name" value="LYPA1-2/EST-like"/>
</dbReference>